<dbReference type="InterPro" id="IPR008947">
    <property type="entry name" value="PLipase_C/P1_nuclease_dom_sf"/>
</dbReference>
<keyword evidence="7" id="KW-0325">Glycoprotein</keyword>
<evidence type="ECO:0000256" key="6">
    <source>
        <dbReference type="ARBA" id="ARBA00023157"/>
    </source>
</evidence>
<accession>A0AAW0GS81</accession>
<evidence type="ECO:0000256" key="7">
    <source>
        <dbReference type="ARBA" id="ARBA00023180"/>
    </source>
</evidence>
<proteinExistence type="inferred from homology"/>
<comment type="caution">
    <text evidence="9">The sequence shown here is derived from an EMBL/GenBank/DDBJ whole genome shotgun (WGS) entry which is preliminary data.</text>
</comment>
<name>A0AAW0GS81_9APHY</name>
<keyword evidence="5" id="KW-0378">Hydrolase</keyword>
<keyword evidence="4" id="KW-0255">Endonuclease</keyword>
<evidence type="ECO:0000256" key="8">
    <source>
        <dbReference type="SAM" id="SignalP"/>
    </source>
</evidence>
<feature type="chain" id="PRO_5043631566" evidence="8">
    <location>
        <begin position="21"/>
        <end position="148"/>
    </location>
</feature>
<protein>
    <submittedName>
        <fullName evidence="9">Uncharacterized protein</fullName>
    </submittedName>
</protein>
<keyword evidence="6" id="KW-1015">Disulfide bond</keyword>
<dbReference type="Gene3D" id="1.10.575.10">
    <property type="entry name" value="P1 Nuclease"/>
    <property type="match status" value="1"/>
</dbReference>
<evidence type="ECO:0000256" key="5">
    <source>
        <dbReference type="ARBA" id="ARBA00022801"/>
    </source>
</evidence>
<dbReference type="CDD" id="cd11010">
    <property type="entry name" value="S1-P1_nuclease"/>
    <property type="match status" value="1"/>
</dbReference>
<evidence type="ECO:0000313" key="10">
    <source>
        <dbReference type="Proteomes" id="UP001385951"/>
    </source>
</evidence>
<comment type="similarity">
    <text evidence="1">Belongs to the nuclease type I family.</text>
</comment>
<dbReference type="GO" id="GO:0004519">
    <property type="term" value="F:endonuclease activity"/>
    <property type="evidence" value="ECO:0007669"/>
    <property type="project" value="UniProtKB-KW"/>
</dbReference>
<keyword evidence="10" id="KW-1185">Reference proteome</keyword>
<dbReference type="GO" id="GO:0046872">
    <property type="term" value="F:metal ion binding"/>
    <property type="evidence" value="ECO:0007669"/>
    <property type="project" value="UniProtKB-KW"/>
</dbReference>
<dbReference type="Pfam" id="PF02265">
    <property type="entry name" value="S1-P1_nuclease"/>
    <property type="match status" value="1"/>
</dbReference>
<evidence type="ECO:0000256" key="2">
    <source>
        <dbReference type="ARBA" id="ARBA00022722"/>
    </source>
</evidence>
<dbReference type="Proteomes" id="UP001385951">
    <property type="component" value="Unassembled WGS sequence"/>
</dbReference>
<evidence type="ECO:0000313" key="9">
    <source>
        <dbReference type="EMBL" id="KAK7692095.1"/>
    </source>
</evidence>
<dbReference type="PANTHER" id="PTHR33146">
    <property type="entry name" value="ENDONUCLEASE 4"/>
    <property type="match status" value="1"/>
</dbReference>
<keyword evidence="3" id="KW-0479">Metal-binding</keyword>
<dbReference type="GO" id="GO:0016788">
    <property type="term" value="F:hydrolase activity, acting on ester bonds"/>
    <property type="evidence" value="ECO:0007669"/>
    <property type="project" value="InterPro"/>
</dbReference>
<dbReference type="AlphaFoldDB" id="A0AAW0GS81"/>
<dbReference type="GO" id="GO:0006308">
    <property type="term" value="P:DNA catabolic process"/>
    <property type="evidence" value="ECO:0007669"/>
    <property type="project" value="InterPro"/>
</dbReference>
<dbReference type="InterPro" id="IPR003154">
    <property type="entry name" value="S1/P1nuclease"/>
</dbReference>
<keyword evidence="2" id="KW-0540">Nuclease</keyword>
<sequence length="148" mass="15983">MKTVCTLVALLPFATKSVYAWGALGHQSVGFIAQEFLAPKALAFVKNTLGSTYNFSLGPAATWADEVRSQAAFSWSSPLHFVDAEDNPPTSCSVNEKRDCAGNNCILGAIANYTTRVVSKTLDAEQIQEALKFIDHVGTVLCPYYTIS</sequence>
<reference evidence="9 10" key="1">
    <citation type="submission" date="2022-09" db="EMBL/GenBank/DDBJ databases">
        <authorList>
            <person name="Palmer J.M."/>
        </authorList>
    </citation>
    <scope>NUCLEOTIDE SEQUENCE [LARGE SCALE GENOMIC DNA]</scope>
    <source>
        <strain evidence="9 10">DSM 7382</strain>
    </source>
</reference>
<keyword evidence="8" id="KW-0732">Signal</keyword>
<evidence type="ECO:0000256" key="4">
    <source>
        <dbReference type="ARBA" id="ARBA00022759"/>
    </source>
</evidence>
<dbReference type="SUPFAM" id="SSF48537">
    <property type="entry name" value="Phospholipase C/P1 nuclease"/>
    <property type="match status" value="1"/>
</dbReference>
<dbReference type="EMBL" id="JASBNA010000005">
    <property type="protein sequence ID" value="KAK7692095.1"/>
    <property type="molecule type" value="Genomic_DNA"/>
</dbReference>
<organism evidence="9 10">
    <name type="scientific">Cerrena zonata</name>
    <dbReference type="NCBI Taxonomy" id="2478898"/>
    <lineage>
        <taxon>Eukaryota</taxon>
        <taxon>Fungi</taxon>
        <taxon>Dikarya</taxon>
        <taxon>Basidiomycota</taxon>
        <taxon>Agaricomycotina</taxon>
        <taxon>Agaricomycetes</taxon>
        <taxon>Polyporales</taxon>
        <taxon>Cerrenaceae</taxon>
        <taxon>Cerrena</taxon>
    </lineage>
</organism>
<dbReference type="GO" id="GO:0003676">
    <property type="term" value="F:nucleic acid binding"/>
    <property type="evidence" value="ECO:0007669"/>
    <property type="project" value="InterPro"/>
</dbReference>
<evidence type="ECO:0000256" key="1">
    <source>
        <dbReference type="ARBA" id="ARBA00009547"/>
    </source>
</evidence>
<evidence type="ECO:0000256" key="3">
    <source>
        <dbReference type="ARBA" id="ARBA00022723"/>
    </source>
</evidence>
<gene>
    <name evidence="9" type="ORF">QCA50_005501</name>
</gene>
<feature type="signal peptide" evidence="8">
    <location>
        <begin position="1"/>
        <end position="20"/>
    </location>
</feature>
<dbReference type="PANTHER" id="PTHR33146:SF26">
    <property type="entry name" value="ENDONUCLEASE 4"/>
    <property type="match status" value="1"/>
</dbReference>